<comment type="caution">
    <text evidence="2">The sequence shown here is derived from an EMBL/GenBank/DDBJ whole genome shotgun (WGS) entry which is preliminary data.</text>
</comment>
<protein>
    <submittedName>
        <fullName evidence="2">Uncharacterized protein</fullName>
    </submittedName>
</protein>
<reference evidence="2 3" key="1">
    <citation type="journal article" date="2018" name="Nat. Ecol. Evol.">
        <title>Shark genomes provide insights into elasmobranch evolution and the origin of vertebrates.</title>
        <authorList>
            <person name="Hara Y"/>
            <person name="Yamaguchi K"/>
            <person name="Onimaru K"/>
            <person name="Kadota M"/>
            <person name="Koyanagi M"/>
            <person name="Keeley SD"/>
            <person name="Tatsumi K"/>
            <person name="Tanaka K"/>
            <person name="Motone F"/>
            <person name="Kageyama Y"/>
            <person name="Nozu R"/>
            <person name="Adachi N"/>
            <person name="Nishimura O"/>
            <person name="Nakagawa R"/>
            <person name="Tanegashima C"/>
            <person name="Kiyatake I"/>
            <person name="Matsumoto R"/>
            <person name="Murakumo K"/>
            <person name="Nishida K"/>
            <person name="Terakita A"/>
            <person name="Kuratani S"/>
            <person name="Sato K"/>
            <person name="Hyodo S Kuraku.S."/>
        </authorList>
    </citation>
    <scope>NUCLEOTIDE SEQUENCE [LARGE SCALE GENOMIC DNA]</scope>
</reference>
<evidence type="ECO:0000313" key="2">
    <source>
        <dbReference type="EMBL" id="GCC49742.1"/>
    </source>
</evidence>
<proteinExistence type="predicted"/>
<evidence type="ECO:0000313" key="3">
    <source>
        <dbReference type="Proteomes" id="UP000287033"/>
    </source>
</evidence>
<name>A0A401U4D2_CHIPU</name>
<sequence length="158" mass="17203">MPEAVDHGRRQRQQPAPRRRPFDRLAPEAEAAAQLVDGPDVLDPRHRARRVVILQALADTRQRMAHLDAVRLQQSGRADARQLQQLRRVVGAAGEDDLLGGADLQGIAVLAAAVVAHADRALALEDDAGDMGMRAHIDIRTAARRMQERGRSADPAAV</sequence>
<evidence type="ECO:0000256" key="1">
    <source>
        <dbReference type="SAM" id="MobiDB-lite"/>
    </source>
</evidence>
<accession>A0A401U4D2</accession>
<keyword evidence="3" id="KW-1185">Reference proteome</keyword>
<feature type="region of interest" description="Disordered" evidence="1">
    <location>
        <begin position="1"/>
        <end position="27"/>
    </location>
</feature>
<dbReference type="AlphaFoldDB" id="A0A401U4D2"/>
<feature type="compositionally biased region" description="Basic residues" evidence="1">
    <location>
        <begin position="9"/>
        <end position="19"/>
    </location>
</feature>
<feature type="non-terminal residue" evidence="2">
    <location>
        <position position="158"/>
    </location>
</feature>
<dbReference type="EMBL" id="BEZZ01276169">
    <property type="protein sequence ID" value="GCC49742.1"/>
    <property type="molecule type" value="Genomic_DNA"/>
</dbReference>
<dbReference type="Proteomes" id="UP000287033">
    <property type="component" value="Unassembled WGS sequence"/>
</dbReference>
<organism evidence="2 3">
    <name type="scientific">Chiloscyllium punctatum</name>
    <name type="common">Brownbanded bambooshark</name>
    <name type="synonym">Hemiscyllium punctatum</name>
    <dbReference type="NCBI Taxonomy" id="137246"/>
    <lineage>
        <taxon>Eukaryota</taxon>
        <taxon>Metazoa</taxon>
        <taxon>Chordata</taxon>
        <taxon>Craniata</taxon>
        <taxon>Vertebrata</taxon>
        <taxon>Chondrichthyes</taxon>
        <taxon>Elasmobranchii</taxon>
        <taxon>Galeomorphii</taxon>
        <taxon>Galeoidea</taxon>
        <taxon>Orectolobiformes</taxon>
        <taxon>Hemiscylliidae</taxon>
        <taxon>Chiloscyllium</taxon>
    </lineage>
</organism>
<gene>
    <name evidence="2" type="ORF">chiPu_0033923</name>
</gene>